<dbReference type="InterPro" id="IPR050312">
    <property type="entry name" value="IolE/XylAMocC-like"/>
</dbReference>
<dbReference type="Proteomes" id="UP000485562">
    <property type="component" value="Unassembled WGS sequence"/>
</dbReference>
<evidence type="ECO:0000313" key="2">
    <source>
        <dbReference type="EMBL" id="OQB75050.1"/>
    </source>
</evidence>
<dbReference type="SUPFAM" id="SSF51658">
    <property type="entry name" value="Xylose isomerase-like"/>
    <property type="match status" value="1"/>
</dbReference>
<keyword evidence="2" id="KW-0413">Isomerase</keyword>
<protein>
    <submittedName>
        <fullName evidence="2">Xylose isomerase-like TIM barrel</fullName>
    </submittedName>
</protein>
<sequence>MDNFRRFFRPGIVHFMAFPEISKDENKIIDTLKKIAVDEYFDAVEITYIKDSTIRKQARDLLTCAHMNVVYGVQPVLLSKSLNINDVDLKKREEAISLIKENIDQAYELGAEGFSFLSGRYKEHEKQYAFNLLVDSTERLCAYAAEKGSMKVELEVFDYSIDKKSLIGPADLAKKFAEKIRKKYENFGLLVDLSHIPLLGETPAQSIIPVKDFISHIHIGNCVCDKNSQLYGDFHPRFGFQGGQNDVVQLAEFLQVFVDIGFFEKKNRPIVSFEVKPANNEDPEIVISNSKRVLNDAWLLVEQV</sequence>
<dbReference type="Pfam" id="PF01261">
    <property type="entry name" value="AP_endonuc_2"/>
    <property type="match status" value="1"/>
</dbReference>
<comment type="caution">
    <text evidence="2">The sequence shown here is derived from an EMBL/GenBank/DDBJ whole genome shotgun (WGS) entry which is preliminary data.</text>
</comment>
<gene>
    <name evidence="2" type="ORF">BWX89_00173</name>
</gene>
<reference evidence="2" key="1">
    <citation type="submission" date="2017-02" db="EMBL/GenBank/DDBJ databases">
        <title>Delving into the versatile metabolic prowess of the omnipresent phylum Bacteroidetes.</title>
        <authorList>
            <person name="Nobu M.K."/>
            <person name="Mei R."/>
            <person name="Narihiro T."/>
            <person name="Kuroda K."/>
            <person name="Liu W.-T."/>
        </authorList>
    </citation>
    <scope>NUCLEOTIDE SEQUENCE</scope>
    <source>
        <strain evidence="2">ADurb.Bin131</strain>
    </source>
</reference>
<evidence type="ECO:0000259" key="1">
    <source>
        <dbReference type="Pfam" id="PF01261"/>
    </source>
</evidence>
<name>A0A1V6CDU2_UNCT6</name>
<accession>A0A1V6CDU2</accession>
<dbReference type="PANTHER" id="PTHR12110">
    <property type="entry name" value="HYDROXYPYRUVATE ISOMERASE"/>
    <property type="match status" value="1"/>
</dbReference>
<proteinExistence type="predicted"/>
<dbReference type="Gene3D" id="3.20.20.150">
    <property type="entry name" value="Divalent-metal-dependent TIM barrel enzymes"/>
    <property type="match status" value="1"/>
</dbReference>
<dbReference type="InterPro" id="IPR013022">
    <property type="entry name" value="Xyl_isomerase-like_TIM-brl"/>
</dbReference>
<dbReference type="EMBL" id="MWDQ01000024">
    <property type="protein sequence ID" value="OQB75050.1"/>
    <property type="molecule type" value="Genomic_DNA"/>
</dbReference>
<dbReference type="GO" id="GO:0016853">
    <property type="term" value="F:isomerase activity"/>
    <property type="evidence" value="ECO:0007669"/>
    <property type="project" value="UniProtKB-KW"/>
</dbReference>
<organism evidence="2">
    <name type="scientific">candidate division TA06 bacterium ADurb.Bin131</name>
    <dbReference type="NCBI Taxonomy" id="1852827"/>
    <lineage>
        <taxon>Bacteria</taxon>
        <taxon>Bacteria division TA06</taxon>
    </lineage>
</organism>
<feature type="domain" description="Xylose isomerase-like TIM barrel" evidence="1">
    <location>
        <begin position="41"/>
        <end position="279"/>
    </location>
</feature>
<dbReference type="AlphaFoldDB" id="A0A1V6CDU2"/>
<dbReference type="InterPro" id="IPR036237">
    <property type="entry name" value="Xyl_isomerase-like_sf"/>
</dbReference>